<feature type="transmembrane region" description="Helical" evidence="5">
    <location>
        <begin position="159"/>
        <end position="175"/>
    </location>
</feature>
<feature type="transmembrane region" description="Helical" evidence="5">
    <location>
        <begin position="132"/>
        <end position="152"/>
    </location>
</feature>
<dbReference type="InterPro" id="IPR035952">
    <property type="entry name" value="Rhomboid-like_sf"/>
</dbReference>
<evidence type="ECO:0000256" key="4">
    <source>
        <dbReference type="ARBA" id="ARBA00023136"/>
    </source>
</evidence>
<evidence type="ECO:0000256" key="3">
    <source>
        <dbReference type="ARBA" id="ARBA00022989"/>
    </source>
</evidence>
<dbReference type="Gene3D" id="1.20.1540.10">
    <property type="entry name" value="Rhomboid-like"/>
    <property type="match status" value="1"/>
</dbReference>
<keyword evidence="2 5" id="KW-0812">Transmembrane</keyword>
<dbReference type="AlphaFoldDB" id="A0A934VMP0"/>
<feature type="transmembrane region" description="Helical" evidence="5">
    <location>
        <begin position="75"/>
        <end position="94"/>
    </location>
</feature>
<comment type="caution">
    <text evidence="6">The sequence shown here is derived from an EMBL/GenBank/DDBJ whole genome shotgun (WGS) entry which is preliminary data.</text>
</comment>
<keyword evidence="7" id="KW-1185">Reference proteome</keyword>
<evidence type="ECO:0000313" key="7">
    <source>
        <dbReference type="Proteomes" id="UP000617628"/>
    </source>
</evidence>
<proteinExistence type="predicted"/>
<feature type="transmembrane region" description="Helical" evidence="5">
    <location>
        <begin position="12"/>
        <end position="36"/>
    </location>
</feature>
<comment type="subcellular location">
    <subcellularLocation>
        <location evidence="1">Membrane</location>
        <topology evidence="1">Multi-pass membrane protein</topology>
    </subcellularLocation>
</comment>
<evidence type="ECO:0000256" key="5">
    <source>
        <dbReference type="SAM" id="Phobius"/>
    </source>
</evidence>
<keyword evidence="3 5" id="KW-1133">Transmembrane helix</keyword>
<accession>A0A934VMP0</accession>
<dbReference type="RefSeq" id="WP_200357264.1">
    <property type="nucleotide sequence ID" value="NZ_JAENIL010000040.1"/>
</dbReference>
<dbReference type="Proteomes" id="UP000617628">
    <property type="component" value="Unassembled WGS sequence"/>
</dbReference>
<feature type="transmembrane region" description="Helical" evidence="5">
    <location>
        <begin position="106"/>
        <end position="126"/>
    </location>
</feature>
<dbReference type="GO" id="GO:0016020">
    <property type="term" value="C:membrane"/>
    <property type="evidence" value="ECO:0007669"/>
    <property type="project" value="UniProtKB-SubCell"/>
</dbReference>
<gene>
    <name evidence="6" type="ORF">JIN87_19355</name>
</gene>
<evidence type="ECO:0000256" key="1">
    <source>
        <dbReference type="ARBA" id="ARBA00004141"/>
    </source>
</evidence>
<evidence type="ECO:0008006" key="8">
    <source>
        <dbReference type="Google" id="ProtNLM"/>
    </source>
</evidence>
<protein>
    <recommendedName>
        <fullName evidence="8">Peptidase S54 rhomboid domain-containing protein</fullName>
    </recommendedName>
</protein>
<feature type="transmembrane region" description="Helical" evidence="5">
    <location>
        <begin position="181"/>
        <end position="202"/>
    </location>
</feature>
<reference evidence="6" key="1">
    <citation type="submission" date="2021-01" db="EMBL/GenBank/DDBJ databases">
        <title>Modified the classification status of verrucomicrobia.</title>
        <authorList>
            <person name="Feng X."/>
        </authorList>
    </citation>
    <scope>NUCLEOTIDE SEQUENCE</scope>
    <source>
        <strain evidence="6">KCTC 13126</strain>
    </source>
</reference>
<name>A0A934VMP0_9BACT</name>
<evidence type="ECO:0000313" key="6">
    <source>
        <dbReference type="EMBL" id="MBK1879051.1"/>
    </source>
</evidence>
<dbReference type="EMBL" id="JAENIL010000040">
    <property type="protein sequence ID" value="MBK1879051.1"/>
    <property type="molecule type" value="Genomic_DNA"/>
</dbReference>
<evidence type="ECO:0000256" key="2">
    <source>
        <dbReference type="ARBA" id="ARBA00022692"/>
    </source>
</evidence>
<organism evidence="6 7">
    <name type="scientific">Pelagicoccus mobilis</name>
    <dbReference type="NCBI Taxonomy" id="415221"/>
    <lineage>
        <taxon>Bacteria</taxon>
        <taxon>Pseudomonadati</taxon>
        <taxon>Verrucomicrobiota</taxon>
        <taxon>Opitutia</taxon>
        <taxon>Puniceicoccales</taxon>
        <taxon>Pelagicoccaceae</taxon>
        <taxon>Pelagicoccus</taxon>
    </lineage>
</organism>
<dbReference type="SUPFAM" id="SSF144091">
    <property type="entry name" value="Rhomboid-like"/>
    <property type="match status" value="1"/>
</dbReference>
<sequence>MSLIDKLERKLGFLAIHNLTVYLVVGQIGIFIMAAAKGSSIMGFLEFVMYSFDGFIDGKPWTIISFLLVPRHLEFSGMGFFWTIVSWLMLYSLGSQLERAWGAFRFTLFILISLLGIIVTSLFYQQTYMTNYYLLSSIWFAYFITFPDVPFFFGIKAKWIGVFLGVMTLLDFLAQQGVGRMLIAFSLINLPVFFGSEVLGYIRGKQRIQRLKAEKKRQETEPFHTCSVCGATDLSHPDRDFRYRKEGAICSDCLGDKSD</sequence>
<keyword evidence="4 5" id="KW-0472">Membrane</keyword>